<dbReference type="AlphaFoldDB" id="A0AAD0E4J6"/>
<organism evidence="2 3">
    <name type="scientific">Candidatus Planktophila lacus</name>
    <dbReference type="NCBI Taxonomy" id="1884913"/>
    <lineage>
        <taxon>Bacteria</taxon>
        <taxon>Bacillati</taxon>
        <taxon>Actinomycetota</taxon>
        <taxon>Actinomycetes</taxon>
        <taxon>Candidatus Nanopelagicales</taxon>
        <taxon>Candidatus Nanopelagicaceae</taxon>
        <taxon>Candidatus Planktophila</taxon>
    </lineage>
</organism>
<dbReference type="EMBL" id="CP016769">
    <property type="protein sequence ID" value="ASY11133.1"/>
    <property type="molecule type" value="Genomic_DNA"/>
</dbReference>
<dbReference type="KEGG" id="plan:A1s21148_06540"/>
<gene>
    <name evidence="2" type="ORF">A1s21148_06540</name>
</gene>
<name>A0AAD0E4J6_9ACTN</name>
<evidence type="ECO:0000313" key="3">
    <source>
        <dbReference type="Proteomes" id="UP000217144"/>
    </source>
</evidence>
<keyword evidence="3" id="KW-1185">Reference proteome</keyword>
<feature type="chain" id="PRO_5042267189" evidence="1">
    <location>
        <begin position="28"/>
        <end position="400"/>
    </location>
</feature>
<keyword evidence="1" id="KW-0732">Signal</keyword>
<dbReference type="Proteomes" id="UP000217144">
    <property type="component" value="Chromosome"/>
</dbReference>
<proteinExistence type="predicted"/>
<accession>A0AAD0E4J6</accession>
<evidence type="ECO:0000256" key="1">
    <source>
        <dbReference type="SAM" id="SignalP"/>
    </source>
</evidence>
<reference evidence="2 3" key="1">
    <citation type="submission" date="2016-07" db="EMBL/GenBank/DDBJ databases">
        <title>High microdiversification within the ubiquitous acI lineage of Actinobacteria.</title>
        <authorList>
            <person name="Neuenschwander S.M."/>
            <person name="Salcher M."/>
            <person name="Ghai R."/>
            <person name="Pernthaler J."/>
        </authorList>
    </citation>
    <scope>NUCLEOTIDE SEQUENCE [LARGE SCALE GENOMIC DNA]</scope>
    <source>
        <strain evidence="2">MMS-21-148</strain>
    </source>
</reference>
<evidence type="ECO:0000313" key="2">
    <source>
        <dbReference type="EMBL" id="ASY11133.1"/>
    </source>
</evidence>
<protein>
    <submittedName>
        <fullName evidence="2">Uncharacterized protein</fullName>
    </submittedName>
</protein>
<dbReference type="RefSeq" id="WP_095671614.1">
    <property type="nucleotide sequence ID" value="NZ_CP016769.1"/>
</dbReference>
<feature type="signal peptide" evidence="1">
    <location>
        <begin position="1"/>
        <end position="27"/>
    </location>
</feature>
<sequence length="400" mass="41618">MIAHKNLRKLFVLTLISALVFPTTASAAPKLVTVKSAVKWAESAEVELFAVTAESVITLKNVLTNTSNIEIQARDFAGTSLWSKTIDSGSDEVATAIAADSQGNIWFAGNSAAAASADTATATGSALNPDNVAIENVTPLRQDMRQLTLWKISKVGEVIETFSSVQSEISIVDAISISPTGVSVIGSRESGPFLISTNIKGEFGKELKIGTAKTKLNSVVRLGDGTVNLFGSSTETLSGKKLVGREDGVLIKVSKTGAISSVVRSSAPRAQRSWTSATSTLFLTGSVKSGTTSESAITKFTSSFAPTWTTRFASTGSTLASNGPNNSFYAVLEPTAAVKGLTPTKLIKGQSIVLQFDSKGSLINAFTAAELSQVKSTGFSAGGGLFLLTETGIFRVGAAK</sequence>